<feature type="transmembrane region" description="Helical" evidence="4">
    <location>
        <begin position="6"/>
        <end position="24"/>
    </location>
</feature>
<evidence type="ECO:0000256" key="2">
    <source>
        <dbReference type="ARBA" id="ARBA00022803"/>
    </source>
</evidence>
<keyword evidence="7" id="KW-1185">Reference proteome</keyword>
<keyword evidence="4" id="KW-0472">Membrane</keyword>
<dbReference type="PANTHER" id="PTHR47870">
    <property type="entry name" value="CYTOCHROME C-TYPE BIOGENESIS PROTEIN CCMH"/>
    <property type="match status" value="1"/>
</dbReference>
<comment type="caution">
    <text evidence="6">The sequence shown here is derived from an EMBL/GenBank/DDBJ whole genome shotgun (WGS) entry which is preliminary data.</text>
</comment>
<dbReference type="AlphaFoldDB" id="A0A1A7NM74"/>
<dbReference type="InterPro" id="IPR011990">
    <property type="entry name" value="TPR-like_helical_dom_sf"/>
</dbReference>
<keyword evidence="4" id="KW-1133">Transmembrane helix</keyword>
<dbReference type="PANTHER" id="PTHR47870:SF2">
    <property type="entry name" value="FORMATE-DEPENDENT NITRITE REDUCTASE COMPLEX SUBUNIT NRFF"/>
    <property type="match status" value="1"/>
</dbReference>
<dbReference type="Proteomes" id="UP000243558">
    <property type="component" value="Unassembled WGS sequence"/>
</dbReference>
<evidence type="ECO:0000256" key="3">
    <source>
        <dbReference type="PROSITE-ProRule" id="PRU00339"/>
    </source>
</evidence>
<evidence type="ECO:0000259" key="5">
    <source>
        <dbReference type="Pfam" id="PF23914"/>
    </source>
</evidence>
<dbReference type="Pfam" id="PF23914">
    <property type="entry name" value="TPR_CcmH_CycH"/>
    <property type="match status" value="1"/>
</dbReference>
<dbReference type="Gene3D" id="1.25.40.10">
    <property type="entry name" value="Tetratricopeptide repeat domain"/>
    <property type="match status" value="1"/>
</dbReference>
<dbReference type="InterPro" id="IPR051263">
    <property type="entry name" value="C-type_cytochrome_biogenesis"/>
</dbReference>
<dbReference type="OrthoDB" id="9776053at2"/>
<organism evidence="6 7">
    <name type="scientific">Gallibacterium genomosp. 3</name>
    <dbReference type="NCBI Taxonomy" id="505345"/>
    <lineage>
        <taxon>Bacteria</taxon>
        <taxon>Pseudomonadati</taxon>
        <taxon>Pseudomonadota</taxon>
        <taxon>Gammaproteobacteria</taxon>
        <taxon>Pasteurellales</taxon>
        <taxon>Pasteurellaceae</taxon>
        <taxon>Gallibacterium</taxon>
    </lineage>
</organism>
<dbReference type="InterPro" id="IPR056413">
    <property type="entry name" value="TPR_CcmH_CycH"/>
</dbReference>
<feature type="domain" description="Cytochrome c-type biogenesis protein H TPR" evidence="5">
    <location>
        <begin position="121"/>
        <end position="245"/>
    </location>
</feature>
<dbReference type="EMBL" id="JTJM01000038">
    <property type="protein sequence ID" value="OBW91232.1"/>
    <property type="molecule type" value="Genomic_DNA"/>
</dbReference>
<dbReference type="RefSeq" id="WP_065239649.1">
    <property type="nucleotide sequence ID" value="NZ_JTJM01000038.1"/>
</dbReference>
<evidence type="ECO:0000313" key="7">
    <source>
        <dbReference type="Proteomes" id="UP000243558"/>
    </source>
</evidence>
<reference evidence="6 7" key="1">
    <citation type="submission" date="2014-11" db="EMBL/GenBank/DDBJ databases">
        <title>Pan-genome of Gallibacterium spp.</title>
        <authorList>
            <person name="Kudirkiene E."/>
            <person name="Bojesen A.M."/>
        </authorList>
    </citation>
    <scope>NUCLEOTIDE SEQUENCE [LARGE SCALE GENOMIC DNA]</scope>
    <source>
        <strain evidence="6 7">F151</strain>
    </source>
</reference>
<proteinExistence type="predicted"/>
<name>A0A1A7NM74_9PAST</name>
<protein>
    <recommendedName>
        <fullName evidence="5">Cytochrome c-type biogenesis protein H TPR domain-containing protein</fullName>
    </recommendedName>
</protein>
<gene>
    <name evidence="6" type="ORF">QV01_08225</name>
</gene>
<accession>A0A1A7NM74</accession>
<dbReference type="InterPro" id="IPR019734">
    <property type="entry name" value="TPR_rpt"/>
</dbReference>
<sequence>MTNLFFFICIGLALMIILLILYCYRPSQTPDYENQQLNQQLLTQQLAYSKRCNPQLVNESAYRFLQEQKTFTTSPNLRFYPRNRAILLGVIIFLLVLIYYATTQRWQAVLHHQAQPIVTSTPQKQNEDMILTIQRKLRENPNQGENWYELGLAYAQNNEFDHALEAYSRAVIILGRQPQILGAAATVLYYQHNQTITEQAQQWLDEALKKDPEDTTSLLLLANYAFQQENYSQAIKLWQQILDSQRKVDRKLLIRMMDIAEEKIRVQ</sequence>
<evidence type="ECO:0000256" key="4">
    <source>
        <dbReference type="SAM" id="Phobius"/>
    </source>
</evidence>
<dbReference type="PROSITE" id="PS50005">
    <property type="entry name" value="TPR"/>
    <property type="match status" value="1"/>
</dbReference>
<dbReference type="SMART" id="SM00028">
    <property type="entry name" value="TPR"/>
    <property type="match status" value="2"/>
</dbReference>
<feature type="repeat" description="TPR" evidence="3">
    <location>
        <begin position="144"/>
        <end position="177"/>
    </location>
</feature>
<keyword evidence="4" id="KW-0812">Transmembrane</keyword>
<dbReference type="SUPFAM" id="SSF48452">
    <property type="entry name" value="TPR-like"/>
    <property type="match status" value="1"/>
</dbReference>
<evidence type="ECO:0000256" key="1">
    <source>
        <dbReference type="ARBA" id="ARBA00022737"/>
    </source>
</evidence>
<evidence type="ECO:0000313" key="6">
    <source>
        <dbReference type="EMBL" id="OBW91232.1"/>
    </source>
</evidence>
<feature type="transmembrane region" description="Helical" evidence="4">
    <location>
        <begin position="85"/>
        <end position="102"/>
    </location>
</feature>
<keyword evidence="2 3" id="KW-0802">TPR repeat</keyword>
<dbReference type="GO" id="GO:0005886">
    <property type="term" value="C:plasma membrane"/>
    <property type="evidence" value="ECO:0007669"/>
    <property type="project" value="TreeGrafter"/>
</dbReference>
<keyword evidence="1" id="KW-0677">Repeat</keyword>